<dbReference type="PANTHER" id="PTHR43661:SF3">
    <property type="entry name" value="D-XYLONATE DEHYDRATASE YAGF-RELATED"/>
    <property type="match status" value="1"/>
</dbReference>
<organism evidence="8">
    <name type="scientific">marine sediment metagenome</name>
    <dbReference type="NCBI Taxonomy" id="412755"/>
    <lineage>
        <taxon>unclassified sequences</taxon>
        <taxon>metagenomes</taxon>
        <taxon>ecological metagenomes</taxon>
    </lineage>
</organism>
<dbReference type="Gene3D" id="3.50.30.80">
    <property type="entry name" value="IlvD/EDD C-terminal domain-like"/>
    <property type="match status" value="1"/>
</dbReference>
<name>X1JJ72_9ZZZZ</name>
<dbReference type="Pfam" id="PF24877">
    <property type="entry name" value="ILV_EDD_C"/>
    <property type="match status" value="1"/>
</dbReference>
<evidence type="ECO:0000256" key="4">
    <source>
        <dbReference type="ARBA" id="ARBA00023014"/>
    </source>
</evidence>
<dbReference type="GO" id="GO:0051536">
    <property type="term" value="F:iron-sulfur cluster binding"/>
    <property type="evidence" value="ECO:0007669"/>
    <property type="project" value="UniProtKB-KW"/>
</dbReference>
<dbReference type="EMBL" id="BARU01027047">
    <property type="protein sequence ID" value="GAH69788.1"/>
    <property type="molecule type" value="Genomic_DNA"/>
</dbReference>
<dbReference type="PROSITE" id="PS00887">
    <property type="entry name" value="ILVD_EDD_2"/>
    <property type="match status" value="1"/>
</dbReference>
<dbReference type="SUPFAM" id="SSF143975">
    <property type="entry name" value="IlvD/EDD N-terminal domain-like"/>
    <property type="match status" value="1"/>
</dbReference>
<keyword evidence="4" id="KW-0411">Iron-sulfur</keyword>
<proteinExistence type="inferred from homology"/>
<dbReference type="Pfam" id="PF00920">
    <property type="entry name" value="ILVD_EDD_N"/>
    <property type="match status" value="1"/>
</dbReference>
<dbReference type="GO" id="GO:0005829">
    <property type="term" value="C:cytosol"/>
    <property type="evidence" value="ECO:0007669"/>
    <property type="project" value="TreeGrafter"/>
</dbReference>
<evidence type="ECO:0000256" key="2">
    <source>
        <dbReference type="ARBA" id="ARBA00022723"/>
    </source>
</evidence>
<evidence type="ECO:0000256" key="1">
    <source>
        <dbReference type="ARBA" id="ARBA00006486"/>
    </source>
</evidence>
<dbReference type="SUPFAM" id="SSF52016">
    <property type="entry name" value="LeuD/IlvD-like"/>
    <property type="match status" value="1"/>
</dbReference>
<gene>
    <name evidence="8" type="ORF">S03H2_43366</name>
</gene>
<dbReference type="AlphaFoldDB" id="X1JJ72"/>
<evidence type="ECO:0000313" key="8">
    <source>
        <dbReference type="EMBL" id="GAH69788.1"/>
    </source>
</evidence>
<dbReference type="InterPro" id="IPR000581">
    <property type="entry name" value="ILV_EDD_N"/>
</dbReference>
<dbReference type="InterPro" id="IPR056740">
    <property type="entry name" value="ILV_EDD_C"/>
</dbReference>
<evidence type="ECO:0000259" key="7">
    <source>
        <dbReference type="Pfam" id="PF24877"/>
    </source>
</evidence>
<sequence>DIDVNLFDRIARKTPHITDLRPGGDYFMEDLEYAGGIPAVLRRLLGKLKDNPTVTGPTIKQIARSAEIMDGNVIRSVAKAYHREGGIAVLKGNLAPDGSVVKQSAVQKGMMKFTGKAIVFDGEAKAMKAILAGKVKPGMVCVVRYCGPKGGPGMPEMLSPTSAIVGMGLSQKVALLTDGRFSGGTRGPCIGHISPEAAEGGTIGLVKDGDLIEIDIPKRTLNVKLSDDELNARRKKWRPRKPSITTGYLARYASLVTSASTGAVFKIPGVT</sequence>
<accession>X1JJ72</accession>
<comment type="caution">
    <text evidence="8">The sequence shown here is derived from an EMBL/GenBank/DDBJ whole genome shotgun (WGS) entry which is preliminary data.</text>
</comment>
<dbReference type="GO" id="GO:0046872">
    <property type="term" value="F:metal ion binding"/>
    <property type="evidence" value="ECO:0007669"/>
    <property type="project" value="UniProtKB-KW"/>
</dbReference>
<dbReference type="InterPro" id="IPR042096">
    <property type="entry name" value="Dihydro-acid_dehy_C"/>
</dbReference>
<keyword evidence="3" id="KW-0408">Iron</keyword>
<evidence type="ECO:0008006" key="9">
    <source>
        <dbReference type="Google" id="ProtNLM"/>
    </source>
</evidence>
<reference evidence="8" key="1">
    <citation type="journal article" date="2014" name="Front. Microbiol.">
        <title>High frequency of phylogenetically diverse reductive dehalogenase-homologous genes in deep subseafloor sedimentary metagenomes.</title>
        <authorList>
            <person name="Kawai M."/>
            <person name="Futagami T."/>
            <person name="Toyoda A."/>
            <person name="Takaki Y."/>
            <person name="Nishi S."/>
            <person name="Hori S."/>
            <person name="Arai W."/>
            <person name="Tsubouchi T."/>
            <person name="Morono Y."/>
            <person name="Uchiyama I."/>
            <person name="Ito T."/>
            <person name="Fujiyama A."/>
            <person name="Inagaki F."/>
            <person name="Takami H."/>
        </authorList>
    </citation>
    <scope>NUCLEOTIDE SEQUENCE</scope>
    <source>
        <strain evidence="8">Expedition CK06-06</strain>
    </source>
</reference>
<dbReference type="GO" id="GO:0016836">
    <property type="term" value="F:hydro-lyase activity"/>
    <property type="evidence" value="ECO:0007669"/>
    <property type="project" value="UniProtKB-ARBA"/>
</dbReference>
<dbReference type="FunFam" id="3.50.30.80:FF:000001">
    <property type="entry name" value="Dihydroxy-acid dehydratase"/>
    <property type="match status" value="1"/>
</dbReference>
<dbReference type="InterPro" id="IPR020558">
    <property type="entry name" value="DiOHA_6PGluconate_deHydtase_CS"/>
</dbReference>
<evidence type="ECO:0000256" key="5">
    <source>
        <dbReference type="ARBA" id="ARBA00023239"/>
    </source>
</evidence>
<feature type="domain" description="Dihydroxy-acid/6-phosphogluconate dehydratase N-terminal" evidence="6">
    <location>
        <begin position="2"/>
        <end position="61"/>
    </location>
</feature>
<feature type="non-terminal residue" evidence="8">
    <location>
        <position position="1"/>
    </location>
</feature>
<feature type="non-terminal residue" evidence="8">
    <location>
        <position position="271"/>
    </location>
</feature>
<dbReference type="PANTHER" id="PTHR43661">
    <property type="entry name" value="D-XYLONATE DEHYDRATASE"/>
    <property type="match status" value="1"/>
</dbReference>
<evidence type="ECO:0000256" key="3">
    <source>
        <dbReference type="ARBA" id="ARBA00023004"/>
    </source>
</evidence>
<keyword evidence="5" id="KW-0456">Lyase</keyword>
<comment type="similarity">
    <text evidence="1">Belongs to the IlvD/Edd family.</text>
</comment>
<protein>
    <recommendedName>
        <fullName evidence="9">Dihydroxy-acid dehydratase</fullName>
    </recommendedName>
</protein>
<dbReference type="InterPro" id="IPR037237">
    <property type="entry name" value="IlvD/EDD_N"/>
</dbReference>
<keyword evidence="2" id="KW-0479">Metal-binding</keyword>
<evidence type="ECO:0000259" key="6">
    <source>
        <dbReference type="Pfam" id="PF00920"/>
    </source>
</evidence>
<feature type="domain" description="Dihydroxy-acid/6-phosphogluconate dehydratase C-terminal" evidence="7">
    <location>
        <begin position="72"/>
        <end position="263"/>
    </location>
</feature>